<dbReference type="RefSeq" id="WP_382399022.1">
    <property type="nucleotide sequence ID" value="NZ_JBHSWH010000001.1"/>
</dbReference>
<sequence>MPATTSDTSDLIKERSTAHRPATVAPWAQAVSVLSEALGSQLVAHIAGVSPETVSRWASGKARNPNIESERKVRLAFRIFTELSSVEERHTIRAWFIGANPYLGEDSPAQALINDRDRAVLAAATEFQQGG</sequence>
<comment type="caution">
    <text evidence="1">The sequence shown here is derived from an EMBL/GenBank/DDBJ whole genome shotgun (WGS) entry which is preliminary data.</text>
</comment>
<gene>
    <name evidence="1" type="ORF">ACFQDH_04880</name>
</gene>
<proteinExistence type="predicted"/>
<dbReference type="InterPro" id="IPR010982">
    <property type="entry name" value="Lambda_DNA-bd_dom_sf"/>
</dbReference>
<evidence type="ECO:0008006" key="3">
    <source>
        <dbReference type="Google" id="ProtNLM"/>
    </source>
</evidence>
<dbReference type="EMBL" id="JBHSWH010000001">
    <property type="protein sequence ID" value="MFC6704621.1"/>
    <property type="molecule type" value="Genomic_DNA"/>
</dbReference>
<organism evidence="1 2">
    <name type="scientific">Flexivirga alba</name>
    <dbReference type="NCBI Taxonomy" id="702742"/>
    <lineage>
        <taxon>Bacteria</taxon>
        <taxon>Bacillati</taxon>
        <taxon>Actinomycetota</taxon>
        <taxon>Actinomycetes</taxon>
        <taxon>Micrococcales</taxon>
        <taxon>Dermacoccaceae</taxon>
        <taxon>Flexivirga</taxon>
    </lineage>
</organism>
<accession>A0ABW2ADZ5</accession>
<name>A0ABW2ADZ5_9MICO</name>
<keyword evidence="2" id="KW-1185">Reference proteome</keyword>
<evidence type="ECO:0000313" key="1">
    <source>
        <dbReference type="EMBL" id="MFC6704621.1"/>
    </source>
</evidence>
<reference evidence="2" key="1">
    <citation type="journal article" date="2019" name="Int. J. Syst. Evol. Microbiol.">
        <title>The Global Catalogue of Microorganisms (GCM) 10K type strain sequencing project: providing services to taxonomists for standard genome sequencing and annotation.</title>
        <authorList>
            <consortium name="The Broad Institute Genomics Platform"/>
            <consortium name="The Broad Institute Genome Sequencing Center for Infectious Disease"/>
            <person name="Wu L."/>
            <person name="Ma J."/>
        </authorList>
    </citation>
    <scope>NUCLEOTIDE SEQUENCE [LARGE SCALE GENOMIC DNA]</scope>
    <source>
        <strain evidence="2">CCUG 58127</strain>
    </source>
</reference>
<dbReference type="Proteomes" id="UP001596298">
    <property type="component" value="Unassembled WGS sequence"/>
</dbReference>
<protein>
    <recommendedName>
        <fullName evidence="3">XRE family transcriptional regulator</fullName>
    </recommendedName>
</protein>
<dbReference type="SUPFAM" id="SSF47413">
    <property type="entry name" value="lambda repressor-like DNA-binding domains"/>
    <property type="match status" value="1"/>
</dbReference>
<evidence type="ECO:0000313" key="2">
    <source>
        <dbReference type="Proteomes" id="UP001596298"/>
    </source>
</evidence>